<dbReference type="PROSITE" id="PS00758">
    <property type="entry name" value="ARGE_DAPE_CPG2_1"/>
    <property type="match status" value="1"/>
</dbReference>
<evidence type="ECO:0000313" key="8">
    <source>
        <dbReference type="Proteomes" id="UP000193711"/>
    </source>
</evidence>
<dbReference type="PANTHER" id="PTHR43808">
    <property type="entry name" value="ACETYLORNITHINE DEACETYLASE"/>
    <property type="match status" value="1"/>
</dbReference>
<dbReference type="InterPro" id="IPR017150">
    <property type="entry name" value="Pept_M20_glutamate_carboxypep"/>
</dbReference>
<dbReference type="RefSeq" id="WP_085475215.1">
    <property type="nucleotide sequence ID" value="NZ_FXBM01000001.1"/>
</dbReference>
<dbReference type="InterPro" id="IPR002933">
    <property type="entry name" value="Peptidase_M20"/>
</dbReference>
<keyword evidence="4" id="KW-0862">Zinc</keyword>
<evidence type="ECO:0000259" key="6">
    <source>
        <dbReference type="Pfam" id="PF07687"/>
    </source>
</evidence>
<feature type="active site" evidence="5">
    <location>
        <position position="103"/>
    </location>
</feature>
<organism evidence="7 8">
    <name type="scientific">Rathayibacter oskolensis</name>
    <dbReference type="NCBI Taxonomy" id="1891671"/>
    <lineage>
        <taxon>Bacteria</taxon>
        <taxon>Bacillati</taxon>
        <taxon>Actinomycetota</taxon>
        <taxon>Actinomycetes</taxon>
        <taxon>Micrococcales</taxon>
        <taxon>Microbacteriaceae</taxon>
        <taxon>Rathayibacter</taxon>
    </lineage>
</organism>
<keyword evidence="7" id="KW-0121">Carboxypeptidase</keyword>
<dbReference type="InterPro" id="IPR001261">
    <property type="entry name" value="ArgE/DapE_CS"/>
</dbReference>
<dbReference type="PIRSF" id="PIRSF037238">
    <property type="entry name" value="Carboxypeptidase_G2"/>
    <property type="match status" value="1"/>
</dbReference>
<dbReference type="InterPro" id="IPR050072">
    <property type="entry name" value="Peptidase_M20A"/>
</dbReference>
<evidence type="ECO:0000256" key="4">
    <source>
        <dbReference type="ARBA" id="ARBA00022833"/>
    </source>
</evidence>
<reference evidence="8" key="1">
    <citation type="submission" date="2017-04" db="EMBL/GenBank/DDBJ databases">
        <authorList>
            <person name="Varghese N."/>
            <person name="Submissions S."/>
        </authorList>
    </citation>
    <scope>NUCLEOTIDE SEQUENCE [LARGE SCALE GENOMIC DNA]</scope>
    <source>
        <strain evidence="8">VKM Ac-2121</strain>
    </source>
</reference>
<dbReference type="SUPFAM" id="SSF55031">
    <property type="entry name" value="Bacterial exopeptidase dimerisation domain"/>
    <property type="match status" value="1"/>
</dbReference>
<gene>
    <name evidence="7" type="ORF">SAMN06295885_0737</name>
</gene>
<dbReference type="Gene3D" id="3.40.630.10">
    <property type="entry name" value="Zn peptidases"/>
    <property type="match status" value="1"/>
</dbReference>
<name>A0A1X7N7B2_9MICO</name>
<protein>
    <submittedName>
        <fullName evidence="7">Glutamate carboxypeptidase</fullName>
    </submittedName>
</protein>
<feature type="domain" description="Peptidase M20 dimerisation" evidence="6">
    <location>
        <begin position="197"/>
        <end position="290"/>
    </location>
</feature>
<comment type="cofactor">
    <cofactor evidence="1">
        <name>Zn(2+)</name>
        <dbReference type="ChEBI" id="CHEBI:29105"/>
    </cofactor>
</comment>
<evidence type="ECO:0000313" key="7">
    <source>
        <dbReference type="EMBL" id="SMH32418.1"/>
    </source>
</evidence>
<keyword evidence="3" id="KW-0378">Hydrolase</keyword>
<dbReference type="EMBL" id="FXBM01000001">
    <property type="protein sequence ID" value="SMH32418.1"/>
    <property type="molecule type" value="Genomic_DNA"/>
</dbReference>
<dbReference type="GO" id="GO:0004180">
    <property type="term" value="F:carboxypeptidase activity"/>
    <property type="evidence" value="ECO:0007669"/>
    <property type="project" value="UniProtKB-KW"/>
</dbReference>
<dbReference type="AlphaFoldDB" id="A0A1X7N7B2"/>
<evidence type="ECO:0000256" key="3">
    <source>
        <dbReference type="ARBA" id="ARBA00022801"/>
    </source>
</evidence>
<dbReference type="GO" id="GO:0046872">
    <property type="term" value="F:metal ion binding"/>
    <property type="evidence" value="ECO:0007669"/>
    <property type="project" value="UniProtKB-KW"/>
</dbReference>
<feature type="active site" description="Proton acceptor" evidence="5">
    <location>
        <position position="163"/>
    </location>
</feature>
<proteinExistence type="predicted"/>
<keyword evidence="2" id="KW-0479">Metal-binding</keyword>
<dbReference type="OrthoDB" id="9783294at2"/>
<dbReference type="SUPFAM" id="SSF53187">
    <property type="entry name" value="Zn-dependent exopeptidases"/>
    <property type="match status" value="1"/>
</dbReference>
<keyword evidence="7" id="KW-0645">Protease</keyword>
<keyword evidence="8" id="KW-1185">Reference proteome</keyword>
<dbReference type="InterPro" id="IPR036264">
    <property type="entry name" value="Bact_exopeptidase_dim_dom"/>
</dbReference>
<dbReference type="Pfam" id="PF07687">
    <property type="entry name" value="M20_dimer"/>
    <property type="match status" value="1"/>
</dbReference>
<dbReference type="Pfam" id="PF01546">
    <property type="entry name" value="Peptidase_M20"/>
    <property type="match status" value="1"/>
</dbReference>
<sequence>MTFPDAADAARVRTFLRDNRARILDDIRHLVMIESPSDSLDALEELHAYLVHWVGERLGHAAEIEHLREQDAPRATSWTYPGSAPGRGARGSRPFIALLGHYDTVWPLGTTRSWPFAVDGDRLSGPGTYDMKVGLVQMVWLVAALRHARLAHPAVRLVVNGDEEVGSLTSRGFLEHQSRGAEAALVFEGAIGDAVKTARKGIGNFVVDVVGVEAHAGVEPEKGASAIHELGVLIPRVLGIARPEAGTTVNIGLIGGGHRVNVTTGRVRLELEARIRGSAEAARVEAEMNALEASDPRIRIEVRGSWQRPVFERTAAVAALFRRAERVARTIDLPLTETSVGGASDGNLIAALGIPVLDGLGAPGQGAHARGESVSIEGILERITLASLLVASFAAEGD</sequence>
<evidence type="ECO:0000256" key="1">
    <source>
        <dbReference type="ARBA" id="ARBA00001947"/>
    </source>
</evidence>
<evidence type="ECO:0000256" key="5">
    <source>
        <dbReference type="PIRSR" id="PIRSR037238-1"/>
    </source>
</evidence>
<dbReference type="Gene3D" id="3.30.70.360">
    <property type="match status" value="1"/>
</dbReference>
<dbReference type="PANTHER" id="PTHR43808:SF9">
    <property type="entry name" value="BLL0789 PROTEIN"/>
    <property type="match status" value="1"/>
</dbReference>
<accession>A0A1X7N7B2</accession>
<dbReference type="STRING" id="1891671.SAMN06295885_0737"/>
<dbReference type="Proteomes" id="UP000193711">
    <property type="component" value="Unassembled WGS sequence"/>
</dbReference>
<dbReference type="InterPro" id="IPR011650">
    <property type="entry name" value="Peptidase_M20_dimer"/>
</dbReference>
<evidence type="ECO:0000256" key="2">
    <source>
        <dbReference type="ARBA" id="ARBA00022723"/>
    </source>
</evidence>